<gene>
    <name evidence="2" type="ORF">Baya_13206</name>
</gene>
<sequence>MKPLHRRRCREDKEAKTLRNSEIKIEDNHNDEEMEVQQEISTKKLPDFNELKAEDNRAAASNKMDTRQVPEAVPAVVLERPQSKSLDGSGRSDLPAHSLQRVFMVAARLARKKRLFSDLPEEEQDLVTQELEVNGVPLEEESNTTSPEVSERIYGTVPVIAQDQPITTPQCDTGDMNTFAVDETGATPNDTAMNMHASNGQAEITRSLLTHPNDAKIPSSTPVVSESLLVEDDPKEHKSTAQVVTAELQNGNADLQNDGPVQIITTEPDTASREVTMDIVEPVTKVVDEAIITEVLNQPVEPVTAEQITAPDDVNMEVPAAAQDAITEAVVPVQEVATELVASASEVISDLGTAADVSMEHTEPVIEVPPIDDITVQTVNMEPETGEEAQVMKTENP</sequence>
<organism evidence="2 3">
    <name type="scientific">Bagarius yarrelli</name>
    <name type="common">Goonch</name>
    <name type="synonym">Bagrus yarrelli</name>
    <dbReference type="NCBI Taxonomy" id="175774"/>
    <lineage>
        <taxon>Eukaryota</taxon>
        <taxon>Metazoa</taxon>
        <taxon>Chordata</taxon>
        <taxon>Craniata</taxon>
        <taxon>Vertebrata</taxon>
        <taxon>Euteleostomi</taxon>
        <taxon>Actinopterygii</taxon>
        <taxon>Neopterygii</taxon>
        <taxon>Teleostei</taxon>
        <taxon>Ostariophysi</taxon>
        <taxon>Siluriformes</taxon>
        <taxon>Sisoridae</taxon>
        <taxon>Sisorinae</taxon>
        <taxon>Bagarius</taxon>
    </lineage>
</organism>
<proteinExistence type="predicted"/>
<keyword evidence="3" id="KW-1185">Reference proteome</keyword>
<comment type="caution">
    <text evidence="2">The sequence shown here is derived from an EMBL/GenBank/DDBJ whole genome shotgun (WGS) entry which is preliminary data.</text>
</comment>
<feature type="compositionally biased region" description="Basic and acidic residues" evidence="1">
    <location>
        <begin position="41"/>
        <end position="57"/>
    </location>
</feature>
<evidence type="ECO:0000256" key="1">
    <source>
        <dbReference type="SAM" id="MobiDB-lite"/>
    </source>
</evidence>
<name>A0A556V523_BAGYA</name>
<dbReference type="EMBL" id="VCAZ01000123">
    <property type="protein sequence ID" value="TSV15220.1"/>
    <property type="molecule type" value="Genomic_DNA"/>
</dbReference>
<dbReference type="AlphaFoldDB" id="A0A556V523"/>
<accession>A0A556V523</accession>
<dbReference type="OrthoDB" id="7683421at2759"/>
<evidence type="ECO:0000313" key="2">
    <source>
        <dbReference type="EMBL" id="TSV15220.1"/>
    </source>
</evidence>
<reference evidence="2 3" key="1">
    <citation type="journal article" date="2019" name="Genome Biol. Evol.">
        <title>Whole-Genome Sequencing of the Giant Devil Catfish, Bagarius yarrelli.</title>
        <authorList>
            <person name="Jiang W."/>
            <person name="Lv Y."/>
            <person name="Cheng L."/>
            <person name="Yang K."/>
            <person name="Chao B."/>
            <person name="Wang X."/>
            <person name="Li Y."/>
            <person name="Pan X."/>
            <person name="You X."/>
            <person name="Zhang Y."/>
            <person name="Yang J."/>
            <person name="Li J."/>
            <person name="Zhang X."/>
            <person name="Liu S."/>
            <person name="Sun C."/>
            <person name="Yang J."/>
            <person name="Shi Q."/>
        </authorList>
    </citation>
    <scope>NUCLEOTIDE SEQUENCE [LARGE SCALE GENOMIC DNA]</scope>
    <source>
        <strain evidence="2">JWS20170419001</strain>
        <tissue evidence="2">Muscle</tissue>
    </source>
</reference>
<feature type="compositionally biased region" description="Basic and acidic residues" evidence="1">
    <location>
        <begin position="9"/>
        <end position="28"/>
    </location>
</feature>
<dbReference type="Proteomes" id="UP000319801">
    <property type="component" value="Unassembled WGS sequence"/>
</dbReference>
<evidence type="ECO:0000313" key="3">
    <source>
        <dbReference type="Proteomes" id="UP000319801"/>
    </source>
</evidence>
<protein>
    <submittedName>
        <fullName evidence="2">Uncharacterized protein</fullName>
    </submittedName>
</protein>
<feature type="region of interest" description="Disordered" evidence="1">
    <location>
        <begin position="1"/>
        <end position="73"/>
    </location>
</feature>